<dbReference type="RefSeq" id="WP_068821671.1">
    <property type="nucleotide sequence ID" value="NZ_LWHJ01000022.1"/>
</dbReference>
<proteinExistence type="predicted"/>
<dbReference type="Proteomes" id="UP000078459">
    <property type="component" value="Unassembled WGS sequence"/>
</dbReference>
<evidence type="ECO:0000313" key="3">
    <source>
        <dbReference type="Proteomes" id="UP000078459"/>
    </source>
</evidence>
<keyword evidence="1" id="KW-0812">Transmembrane</keyword>
<feature type="transmembrane region" description="Helical" evidence="1">
    <location>
        <begin position="354"/>
        <end position="372"/>
    </location>
</feature>
<feature type="transmembrane region" description="Helical" evidence="1">
    <location>
        <begin position="507"/>
        <end position="525"/>
    </location>
</feature>
<name>A0A179DJ17_9SPHI</name>
<feature type="transmembrane region" description="Helical" evidence="1">
    <location>
        <begin position="531"/>
        <end position="551"/>
    </location>
</feature>
<accession>A0A179DJ17</accession>
<keyword evidence="1" id="KW-0472">Membrane</keyword>
<feature type="transmembrane region" description="Helical" evidence="1">
    <location>
        <begin position="446"/>
        <end position="464"/>
    </location>
</feature>
<dbReference type="AlphaFoldDB" id="A0A179DJ17"/>
<feature type="transmembrane region" description="Helical" evidence="1">
    <location>
        <begin position="135"/>
        <end position="159"/>
    </location>
</feature>
<reference evidence="2 3" key="2">
    <citation type="submission" date="2016-06" db="EMBL/GenBank/DDBJ databases">
        <title>Pedobacter psychrophilus sp. nov., isolated from Antarctic fragmentary rock.</title>
        <authorList>
            <person name="Svec P."/>
        </authorList>
    </citation>
    <scope>NUCLEOTIDE SEQUENCE [LARGE SCALE GENOMIC DNA]</scope>
    <source>
        <strain evidence="2 3">CCM 8644</strain>
    </source>
</reference>
<evidence type="ECO:0000256" key="1">
    <source>
        <dbReference type="SAM" id="Phobius"/>
    </source>
</evidence>
<evidence type="ECO:0000313" key="2">
    <source>
        <dbReference type="EMBL" id="OAQ40433.1"/>
    </source>
</evidence>
<sequence length="563" mass="63925">MFNRYIINFVLLFKPLFKKFGVDPEQLRIILTIKMKMDDRRPNVYNQQRQKKKKEVNNASWLVMFFLGLTGLFFTFLLASLKQPFLAHTIYFSAFMVMLAVTLISDFTNVLIDVRDNYIILPRPVSDRTFTISRILHIGIHTAKMAFAISISGVIYSFIGEGIISGLVFIIEVLIATTLSIFFVNITYLIVLKITSPQKFKDFISYFQIFLSILIFAAYYTLPRLIESSILKGIDLTQARILMVVPSYWLAALHELVVNIKAAQIATYIYAALAILSPVISLYLVVKVLAPGFNQKLSSISASGDDGVIVTSEGKGASKGFMNSIAKKIAPHPLENAGFKITWLLSSRYRDFKVKVYPSFAYVPVYFVYFGFINKKGGSLSENWNNLLEGRMYILLMYLTSFVLTTVLQHISMTEKYKASWVFFTTPHNEPGRILAGMFKAVVVKYYLPYFTAIGAFSIFFWGPAVINDLILVFMVGTLYGLLVALFQVKGFPFSQPPNNQKGGKMFITFLIMAVPAALGFLHYWAAQWEIAIWIAASIMTIITLVSFNYYRKESWESMELAD</sequence>
<dbReference type="STRING" id="1826909.A5893_05655"/>
<comment type="caution">
    <text evidence="2">The sequence shown here is derived from an EMBL/GenBank/DDBJ whole genome shotgun (WGS) entry which is preliminary data.</text>
</comment>
<feature type="transmembrane region" description="Helical" evidence="1">
    <location>
        <begin position="59"/>
        <end position="78"/>
    </location>
</feature>
<feature type="transmembrane region" description="Helical" evidence="1">
    <location>
        <begin position="165"/>
        <end position="191"/>
    </location>
</feature>
<dbReference type="EMBL" id="LWHJ01000022">
    <property type="protein sequence ID" value="OAQ40433.1"/>
    <property type="molecule type" value="Genomic_DNA"/>
</dbReference>
<organism evidence="2 3">
    <name type="scientific">Pedobacter psychrophilus</name>
    <dbReference type="NCBI Taxonomy" id="1826909"/>
    <lineage>
        <taxon>Bacteria</taxon>
        <taxon>Pseudomonadati</taxon>
        <taxon>Bacteroidota</taxon>
        <taxon>Sphingobacteriia</taxon>
        <taxon>Sphingobacteriales</taxon>
        <taxon>Sphingobacteriaceae</taxon>
        <taxon>Pedobacter</taxon>
    </lineage>
</organism>
<gene>
    <name evidence="2" type="ORF">A5893_05655</name>
</gene>
<feature type="transmembrane region" description="Helical" evidence="1">
    <location>
        <begin position="203"/>
        <end position="222"/>
    </location>
</feature>
<feature type="transmembrane region" description="Helical" evidence="1">
    <location>
        <begin position="265"/>
        <end position="286"/>
    </location>
</feature>
<feature type="transmembrane region" description="Helical" evidence="1">
    <location>
        <begin position="392"/>
        <end position="411"/>
    </location>
</feature>
<reference evidence="2 3" key="1">
    <citation type="submission" date="2016-04" db="EMBL/GenBank/DDBJ databases">
        <authorList>
            <person name="Evans L.H."/>
            <person name="Alamgir A."/>
            <person name="Owens N."/>
            <person name="Weber N.D."/>
            <person name="Virtaneva K."/>
            <person name="Barbian K."/>
            <person name="Babar A."/>
            <person name="Rosenke K."/>
        </authorList>
    </citation>
    <scope>NUCLEOTIDE SEQUENCE [LARGE SCALE GENOMIC DNA]</scope>
    <source>
        <strain evidence="2 3">CCM 8644</strain>
    </source>
</reference>
<dbReference type="OrthoDB" id="2659138at2"/>
<keyword evidence="1" id="KW-1133">Transmembrane helix</keyword>
<protein>
    <submittedName>
        <fullName evidence="2">Uncharacterized protein</fullName>
    </submittedName>
</protein>
<feature type="transmembrane region" description="Helical" evidence="1">
    <location>
        <begin position="90"/>
        <end position="114"/>
    </location>
</feature>
<feature type="transmembrane region" description="Helical" evidence="1">
    <location>
        <begin position="470"/>
        <end position="487"/>
    </location>
</feature>
<keyword evidence="3" id="KW-1185">Reference proteome</keyword>